<proteinExistence type="predicted"/>
<dbReference type="Proteomes" id="UP001283361">
    <property type="component" value="Unassembled WGS sequence"/>
</dbReference>
<accession>A0AAE0ZZV2</accession>
<sequence length="151" mass="17110">MRRVARSDRCAWTLNHHIPIDLIDIVSEHAQFNHDVFTSPRTVTPRFQQPTLVYELLTFISLRLDRSHVNAPINTQPPKYHHTVRVTLALASRDGDKRLPALRLRSRNGCHQVSQERPEAAHPSAEHLCQVVGGTDTGWSYTDSPGKCLTC</sequence>
<evidence type="ECO:0000313" key="1">
    <source>
        <dbReference type="EMBL" id="KAK3778312.1"/>
    </source>
</evidence>
<evidence type="ECO:0000313" key="2">
    <source>
        <dbReference type="Proteomes" id="UP001283361"/>
    </source>
</evidence>
<gene>
    <name evidence="1" type="ORF">RRG08_016776</name>
</gene>
<comment type="caution">
    <text evidence="1">The sequence shown here is derived from an EMBL/GenBank/DDBJ whole genome shotgun (WGS) entry which is preliminary data.</text>
</comment>
<dbReference type="AlphaFoldDB" id="A0AAE0ZZV2"/>
<organism evidence="1 2">
    <name type="scientific">Elysia crispata</name>
    <name type="common">lettuce slug</name>
    <dbReference type="NCBI Taxonomy" id="231223"/>
    <lineage>
        <taxon>Eukaryota</taxon>
        <taxon>Metazoa</taxon>
        <taxon>Spiralia</taxon>
        <taxon>Lophotrochozoa</taxon>
        <taxon>Mollusca</taxon>
        <taxon>Gastropoda</taxon>
        <taxon>Heterobranchia</taxon>
        <taxon>Euthyneura</taxon>
        <taxon>Panpulmonata</taxon>
        <taxon>Sacoglossa</taxon>
        <taxon>Placobranchoidea</taxon>
        <taxon>Plakobranchidae</taxon>
        <taxon>Elysia</taxon>
    </lineage>
</organism>
<reference evidence="1" key="1">
    <citation type="journal article" date="2023" name="G3 (Bethesda)">
        <title>A reference genome for the long-term kleptoplast-retaining sea slug Elysia crispata morphotype clarki.</title>
        <authorList>
            <person name="Eastman K.E."/>
            <person name="Pendleton A.L."/>
            <person name="Shaikh M.A."/>
            <person name="Suttiyut T."/>
            <person name="Ogas R."/>
            <person name="Tomko P."/>
            <person name="Gavelis G."/>
            <person name="Widhalm J.R."/>
            <person name="Wisecaver J.H."/>
        </authorList>
    </citation>
    <scope>NUCLEOTIDE SEQUENCE</scope>
    <source>
        <strain evidence="1">ECLA1</strain>
    </source>
</reference>
<protein>
    <submittedName>
        <fullName evidence="1">Uncharacterized protein</fullName>
    </submittedName>
</protein>
<keyword evidence="2" id="KW-1185">Reference proteome</keyword>
<name>A0AAE0ZZV2_9GAST</name>
<dbReference type="EMBL" id="JAWDGP010002977">
    <property type="protein sequence ID" value="KAK3778312.1"/>
    <property type="molecule type" value="Genomic_DNA"/>
</dbReference>